<keyword evidence="2" id="KW-1185">Reference proteome</keyword>
<gene>
    <name evidence="1" type="ORF">JKA74_17180</name>
</gene>
<dbReference type="AlphaFoldDB" id="A0A934X1V9"/>
<evidence type="ECO:0000313" key="1">
    <source>
        <dbReference type="EMBL" id="MBK6266780.1"/>
    </source>
</evidence>
<dbReference type="EMBL" id="JAEQBW010000011">
    <property type="protein sequence ID" value="MBK6266780.1"/>
    <property type="molecule type" value="Genomic_DNA"/>
</dbReference>
<comment type="caution">
    <text evidence="1">The sequence shown here is derived from an EMBL/GenBank/DDBJ whole genome shotgun (WGS) entry which is preliminary data.</text>
</comment>
<reference evidence="1" key="1">
    <citation type="submission" date="2021-01" db="EMBL/GenBank/DDBJ databases">
        <title>Marivirga aurantiaca sp. nov., isolated from intertidal surface sediments.</title>
        <authorList>
            <person name="Zhang M."/>
        </authorList>
    </citation>
    <scope>NUCLEOTIDE SEQUENCE</scope>
    <source>
        <strain evidence="1">S37H4</strain>
    </source>
</reference>
<proteinExistence type="predicted"/>
<evidence type="ECO:0000313" key="2">
    <source>
        <dbReference type="Proteomes" id="UP000611723"/>
    </source>
</evidence>
<dbReference type="RefSeq" id="WP_201432465.1">
    <property type="nucleotide sequence ID" value="NZ_JAEQBW010000011.1"/>
</dbReference>
<sequence length="123" mass="13847">MKTLSIFIFTILIMTACNNNKDRSKIDSENIDQVSLEVPSGETLRYQLATGIATEGGFSISSQPKNYSVSKIEWNNSENQLEYIYQSKEGFTGKVNVEIIEEISIGDSENNTQRMLNITIEVK</sequence>
<organism evidence="1 2">
    <name type="scientific">Marivirga aurantiaca</name>
    <dbReference type="NCBI Taxonomy" id="2802615"/>
    <lineage>
        <taxon>Bacteria</taxon>
        <taxon>Pseudomonadati</taxon>
        <taxon>Bacteroidota</taxon>
        <taxon>Cytophagia</taxon>
        <taxon>Cytophagales</taxon>
        <taxon>Marivirgaceae</taxon>
        <taxon>Marivirga</taxon>
    </lineage>
</organism>
<dbReference type="PROSITE" id="PS51257">
    <property type="entry name" value="PROKAR_LIPOPROTEIN"/>
    <property type="match status" value="1"/>
</dbReference>
<dbReference type="Proteomes" id="UP000611723">
    <property type="component" value="Unassembled WGS sequence"/>
</dbReference>
<protein>
    <submittedName>
        <fullName evidence="1">Uncharacterized protein</fullName>
    </submittedName>
</protein>
<name>A0A934X1V9_9BACT</name>
<accession>A0A934X1V9</accession>